<keyword evidence="2" id="KW-0255">Endonuclease</keyword>
<dbReference type="AlphaFoldDB" id="A0A1T4U171"/>
<dbReference type="RefSeq" id="WP_078751010.1">
    <property type="nucleotide sequence ID" value="NZ_FUXU01000004.1"/>
</dbReference>
<accession>A0A1T4U171</accession>
<dbReference type="Proteomes" id="UP000190162">
    <property type="component" value="Unassembled WGS sequence"/>
</dbReference>
<dbReference type="EMBL" id="FUXU01000004">
    <property type="protein sequence ID" value="SKA46281.1"/>
    <property type="molecule type" value="Genomic_DNA"/>
</dbReference>
<sequence length="135" mass="15544">MKLNTLIHRQGGFCFYCRKPLLERDASIEHIIPSSMGDYQGFTNQVACCTLMNSILQDLPPKHKIELLLNWWGRSPCPKDMALSLKEIEKQRQSILNSSFNEPIYGYKDGGLLTADENVILEVPEELDELRFKKE</sequence>
<protein>
    <submittedName>
        <fullName evidence="2">HNH endonuclease</fullName>
    </submittedName>
</protein>
<dbReference type="OrthoDB" id="9802901at2"/>
<gene>
    <name evidence="2" type="ORF">SAMN02745132_00480</name>
</gene>
<proteinExistence type="predicted"/>
<keyword evidence="3" id="KW-1185">Reference proteome</keyword>
<name>A0A1T4U171_9GAMM</name>
<dbReference type="GO" id="GO:0004519">
    <property type="term" value="F:endonuclease activity"/>
    <property type="evidence" value="ECO:0007669"/>
    <property type="project" value="UniProtKB-KW"/>
</dbReference>
<evidence type="ECO:0000313" key="3">
    <source>
        <dbReference type="Proteomes" id="UP000190162"/>
    </source>
</evidence>
<feature type="domain" description="HNH endonuclease 5" evidence="1">
    <location>
        <begin position="14"/>
        <end position="57"/>
    </location>
</feature>
<keyword evidence="2" id="KW-0378">Hydrolase</keyword>
<dbReference type="Gene3D" id="1.10.30.50">
    <property type="match status" value="1"/>
</dbReference>
<keyword evidence="2" id="KW-0540">Nuclease</keyword>
<organism evidence="2 3">
    <name type="scientific">Enterovibrio nigricans DSM 22720</name>
    <dbReference type="NCBI Taxonomy" id="1121868"/>
    <lineage>
        <taxon>Bacteria</taxon>
        <taxon>Pseudomonadati</taxon>
        <taxon>Pseudomonadota</taxon>
        <taxon>Gammaproteobacteria</taxon>
        <taxon>Vibrionales</taxon>
        <taxon>Vibrionaceae</taxon>
        <taxon>Enterovibrio</taxon>
    </lineage>
</organism>
<dbReference type="InterPro" id="IPR029471">
    <property type="entry name" value="HNH_5"/>
</dbReference>
<reference evidence="3" key="1">
    <citation type="submission" date="2017-02" db="EMBL/GenBank/DDBJ databases">
        <authorList>
            <person name="Varghese N."/>
            <person name="Submissions S."/>
        </authorList>
    </citation>
    <scope>NUCLEOTIDE SEQUENCE [LARGE SCALE GENOMIC DNA]</scope>
    <source>
        <strain evidence="3">DSM 22720</strain>
    </source>
</reference>
<dbReference type="Pfam" id="PF14279">
    <property type="entry name" value="HNH_5"/>
    <property type="match status" value="1"/>
</dbReference>
<evidence type="ECO:0000259" key="1">
    <source>
        <dbReference type="Pfam" id="PF14279"/>
    </source>
</evidence>
<evidence type="ECO:0000313" key="2">
    <source>
        <dbReference type="EMBL" id="SKA46281.1"/>
    </source>
</evidence>